<dbReference type="Proteomes" id="UP000239388">
    <property type="component" value="Unassembled WGS sequence"/>
</dbReference>
<protein>
    <recommendedName>
        <fullName evidence="5">Carboxypeptidase regulatory-like domain-containing protein</fullName>
    </recommendedName>
</protein>
<evidence type="ECO:0000256" key="2">
    <source>
        <dbReference type="SAM" id="SignalP"/>
    </source>
</evidence>
<organism evidence="3 4">
    <name type="scientific">Blastopirellula marina</name>
    <dbReference type="NCBI Taxonomy" id="124"/>
    <lineage>
        <taxon>Bacteria</taxon>
        <taxon>Pseudomonadati</taxon>
        <taxon>Planctomycetota</taxon>
        <taxon>Planctomycetia</taxon>
        <taxon>Pirellulales</taxon>
        <taxon>Pirellulaceae</taxon>
        <taxon>Blastopirellula</taxon>
    </lineage>
</organism>
<proteinExistence type="predicted"/>
<evidence type="ECO:0000256" key="1">
    <source>
        <dbReference type="SAM" id="MobiDB-lite"/>
    </source>
</evidence>
<comment type="caution">
    <text evidence="3">The sequence shown here is derived from an EMBL/GenBank/DDBJ whole genome shotgun (WGS) entry which is preliminary data.</text>
</comment>
<name>A0A2S8GED2_9BACT</name>
<feature type="signal peptide" evidence="2">
    <location>
        <begin position="1"/>
        <end position="21"/>
    </location>
</feature>
<sequence>MLQNHLYIALFLAIASFVGCAGSDQEKAYPTSGVVHFNGKPMKGGGAISFVPVSSQQGKAAGGEIRDDGTFVMTTYEDGDGSIPGEFRVLVMQSTSKEPEMVASDEGSEPVMSSGPIDTVAKGERIPFIYADPAKSPITVEVKAQDKNELTIDLKR</sequence>
<evidence type="ECO:0000313" key="3">
    <source>
        <dbReference type="EMBL" id="PQO42817.1"/>
    </source>
</evidence>
<feature type="region of interest" description="Disordered" evidence="1">
    <location>
        <begin position="98"/>
        <end position="118"/>
    </location>
</feature>
<feature type="chain" id="PRO_5015764938" description="Carboxypeptidase regulatory-like domain-containing protein" evidence="2">
    <location>
        <begin position="22"/>
        <end position="156"/>
    </location>
</feature>
<reference evidence="3 4" key="1">
    <citation type="submission" date="2018-02" db="EMBL/GenBank/DDBJ databases">
        <title>Comparative genomes isolates from brazilian mangrove.</title>
        <authorList>
            <person name="Araujo J.E."/>
            <person name="Taketani R.G."/>
            <person name="Silva M.C.P."/>
            <person name="Loureco M.V."/>
            <person name="Andreote F.D."/>
        </authorList>
    </citation>
    <scope>NUCLEOTIDE SEQUENCE [LARGE SCALE GENOMIC DNA]</scope>
    <source>
        <strain evidence="3 4">NAP PRIS-MGV</strain>
    </source>
</reference>
<gene>
    <name evidence="3" type="ORF">C5Y98_01295</name>
</gene>
<evidence type="ECO:0000313" key="4">
    <source>
        <dbReference type="Proteomes" id="UP000239388"/>
    </source>
</evidence>
<evidence type="ECO:0008006" key="5">
    <source>
        <dbReference type="Google" id="ProtNLM"/>
    </source>
</evidence>
<dbReference type="AlphaFoldDB" id="A0A2S8GED2"/>
<keyword evidence="2" id="KW-0732">Signal</keyword>
<dbReference type="EMBL" id="PUIB01000002">
    <property type="protein sequence ID" value="PQO42817.1"/>
    <property type="molecule type" value="Genomic_DNA"/>
</dbReference>
<accession>A0A2S8GED2</accession>